<dbReference type="PROSITE" id="PS51217">
    <property type="entry name" value="UVRD_HELICASE_CTER"/>
    <property type="match status" value="1"/>
</dbReference>
<evidence type="ECO:0000259" key="15">
    <source>
        <dbReference type="PROSITE" id="PS51217"/>
    </source>
</evidence>
<protein>
    <recommendedName>
        <fullName evidence="10">DNA 3'-5' helicase</fullName>
        <ecNumber evidence="10">5.6.2.4</ecNumber>
    </recommendedName>
</protein>
<dbReference type="GO" id="GO:0005524">
    <property type="term" value="F:ATP binding"/>
    <property type="evidence" value="ECO:0007669"/>
    <property type="project" value="UniProtKB-UniRule"/>
</dbReference>
<accession>A0A2M7TL11</accession>
<keyword evidence="8" id="KW-0413">Isomerase</keyword>
<dbReference type="GO" id="GO:0005829">
    <property type="term" value="C:cytosol"/>
    <property type="evidence" value="ECO:0007669"/>
    <property type="project" value="TreeGrafter"/>
</dbReference>
<keyword evidence="6 12" id="KW-0067">ATP-binding</keyword>
<evidence type="ECO:0000256" key="13">
    <source>
        <dbReference type="SAM" id="MobiDB-lite"/>
    </source>
</evidence>
<evidence type="ECO:0000256" key="9">
    <source>
        <dbReference type="ARBA" id="ARBA00034617"/>
    </source>
</evidence>
<comment type="catalytic activity">
    <reaction evidence="9">
        <text>Couples ATP hydrolysis with the unwinding of duplex DNA by translocating in the 3'-5' direction.</text>
        <dbReference type="EC" id="5.6.2.4"/>
    </reaction>
</comment>
<dbReference type="InterPro" id="IPR030934">
    <property type="entry name" value="Intein_C"/>
</dbReference>
<name>A0A2M7TL11_UNCKA</name>
<dbReference type="Pfam" id="PF00580">
    <property type="entry name" value="UvrD-helicase"/>
    <property type="match status" value="1"/>
</dbReference>
<comment type="catalytic activity">
    <reaction evidence="11">
        <text>ATP + H2O = ADP + phosphate + H(+)</text>
        <dbReference type="Rhea" id="RHEA:13065"/>
        <dbReference type="ChEBI" id="CHEBI:15377"/>
        <dbReference type="ChEBI" id="CHEBI:15378"/>
        <dbReference type="ChEBI" id="CHEBI:30616"/>
        <dbReference type="ChEBI" id="CHEBI:43474"/>
        <dbReference type="ChEBI" id="CHEBI:456216"/>
        <dbReference type="EC" id="5.6.2.4"/>
    </reaction>
</comment>
<dbReference type="NCBIfam" id="TIGR01445">
    <property type="entry name" value="intein_Nterm"/>
    <property type="match status" value="1"/>
</dbReference>
<evidence type="ECO:0000256" key="7">
    <source>
        <dbReference type="ARBA" id="ARBA00023000"/>
    </source>
</evidence>
<keyword evidence="3 12" id="KW-0378">Hydrolase</keyword>
<evidence type="ECO:0000256" key="2">
    <source>
        <dbReference type="ARBA" id="ARBA00022741"/>
    </source>
</evidence>
<dbReference type="InterPro" id="IPR014017">
    <property type="entry name" value="DNA_helicase_UvrD-like_C"/>
</dbReference>
<evidence type="ECO:0000313" key="16">
    <source>
        <dbReference type="EMBL" id="PIZ47107.1"/>
    </source>
</evidence>
<dbReference type="GO" id="GO:0016539">
    <property type="term" value="P:intein-mediated protein splicing"/>
    <property type="evidence" value="ECO:0007669"/>
    <property type="project" value="InterPro"/>
</dbReference>
<dbReference type="InterPro" id="IPR014016">
    <property type="entry name" value="UvrD-like_ATP-bd"/>
</dbReference>
<dbReference type="Gene3D" id="1.10.10.160">
    <property type="match status" value="1"/>
</dbReference>
<comment type="similarity">
    <text evidence="1">Belongs to the helicase family. UvrD subfamily.</text>
</comment>
<feature type="compositionally biased region" description="Polar residues" evidence="13">
    <location>
        <begin position="749"/>
        <end position="758"/>
    </location>
</feature>
<dbReference type="GO" id="GO:0000725">
    <property type="term" value="P:recombinational repair"/>
    <property type="evidence" value="ECO:0007669"/>
    <property type="project" value="TreeGrafter"/>
</dbReference>
<feature type="region of interest" description="Disordered" evidence="13">
    <location>
        <begin position="739"/>
        <end position="758"/>
    </location>
</feature>
<organism evidence="16 17">
    <name type="scientific">candidate division WWE3 bacterium CG_4_10_14_0_2_um_filter_41_14</name>
    <dbReference type="NCBI Taxonomy" id="1975072"/>
    <lineage>
        <taxon>Bacteria</taxon>
        <taxon>Katanobacteria</taxon>
    </lineage>
</organism>
<dbReference type="Gene3D" id="1.10.486.10">
    <property type="entry name" value="PCRA, domain 4"/>
    <property type="match status" value="1"/>
</dbReference>
<evidence type="ECO:0000256" key="1">
    <source>
        <dbReference type="ARBA" id="ARBA00009922"/>
    </source>
</evidence>
<dbReference type="InterPro" id="IPR003587">
    <property type="entry name" value="Hint_dom_N"/>
</dbReference>
<feature type="binding site" evidence="12">
    <location>
        <begin position="25"/>
        <end position="32"/>
    </location>
    <ligand>
        <name>ATP</name>
        <dbReference type="ChEBI" id="CHEBI:30616"/>
    </ligand>
</feature>
<evidence type="ECO:0000256" key="4">
    <source>
        <dbReference type="ARBA" id="ARBA00022806"/>
    </source>
</evidence>
<keyword evidence="4 12" id="KW-0347">Helicase</keyword>
<reference evidence="17" key="1">
    <citation type="submission" date="2017-09" db="EMBL/GenBank/DDBJ databases">
        <title>Depth-based differentiation of microbial function through sediment-hosted aquifers and enrichment of novel symbionts in the deep terrestrial subsurface.</title>
        <authorList>
            <person name="Probst A.J."/>
            <person name="Ladd B."/>
            <person name="Jarett J.K."/>
            <person name="Geller-Mcgrath D.E."/>
            <person name="Sieber C.M.K."/>
            <person name="Emerson J.B."/>
            <person name="Anantharaman K."/>
            <person name="Thomas B.C."/>
            <person name="Malmstrom R."/>
            <person name="Stieglmeier M."/>
            <person name="Klingl A."/>
            <person name="Woyke T."/>
            <person name="Ryan C.M."/>
            <person name="Banfield J.F."/>
        </authorList>
    </citation>
    <scope>NUCLEOTIDE SEQUENCE [LARGE SCALE GENOMIC DNA]</scope>
</reference>
<dbReference type="AlphaFoldDB" id="A0A2M7TL11"/>
<keyword evidence="5" id="KW-0068">Autocatalytic cleavage</keyword>
<dbReference type="EMBL" id="PFNL01000064">
    <property type="protein sequence ID" value="PIZ47107.1"/>
    <property type="molecule type" value="Genomic_DNA"/>
</dbReference>
<evidence type="ECO:0000259" key="14">
    <source>
        <dbReference type="PROSITE" id="PS51198"/>
    </source>
</evidence>
<dbReference type="PROSITE" id="PS51198">
    <property type="entry name" value="UVRD_HELICASE_ATP_BIND"/>
    <property type="match status" value="1"/>
</dbReference>
<evidence type="ECO:0000256" key="12">
    <source>
        <dbReference type="PROSITE-ProRule" id="PRU00560"/>
    </source>
</evidence>
<dbReference type="Proteomes" id="UP000228920">
    <property type="component" value="Unassembled WGS sequence"/>
</dbReference>
<dbReference type="InterPro" id="IPR013986">
    <property type="entry name" value="DExx_box_DNA_helicase_dom_sf"/>
</dbReference>
<dbReference type="InterPro" id="IPR000212">
    <property type="entry name" value="DNA_helicase_UvrD/REP"/>
</dbReference>
<dbReference type="PANTHER" id="PTHR11070:SF55">
    <property type="entry name" value="DNA 3'-5' HELICASE"/>
    <property type="match status" value="1"/>
</dbReference>
<keyword evidence="7" id="KW-0651">Protein splicing</keyword>
<dbReference type="SUPFAM" id="SSF51294">
    <property type="entry name" value="Hedgehog/intein (Hint) domain"/>
    <property type="match status" value="1"/>
</dbReference>
<dbReference type="InterPro" id="IPR003586">
    <property type="entry name" value="Hint_dom_C"/>
</dbReference>
<evidence type="ECO:0000256" key="3">
    <source>
        <dbReference type="ARBA" id="ARBA00022801"/>
    </source>
</evidence>
<keyword evidence="2 12" id="KW-0547">Nucleotide-binding</keyword>
<dbReference type="Pfam" id="PF14890">
    <property type="entry name" value="Intein_splicing"/>
    <property type="match status" value="1"/>
</dbReference>
<dbReference type="GO" id="GO:0043138">
    <property type="term" value="F:3'-5' DNA helicase activity"/>
    <property type="evidence" value="ECO:0007669"/>
    <property type="project" value="UniProtKB-EC"/>
</dbReference>
<sequence>MSEMRLNENQKKAVEYDGGPLLIIAGAGTGKTTVITKRIEWLITQKGLKPEQILALTFTEKAAQEMEERVDQILPFGYTQTWIMTFHGFCERVVRSEGVHIGLDPGFNILSAAETQLFIRDHLFEFDLNYFRPQGNPTKFIGGLLTHFSRLKDDAVTPDEYIAWVEGLEREVKSNEVISNKVKGKGEIRNPKSLLIGGHAEIQNPKLTDYESRVTNYEPEDIEKFKELANAYQTYERLKVKHSVMDFSDLISQTVEIFTKRPNVLLEYQKKFKAILVDEFQDTNYAQNHLAILLAGKNAQISVVADDDQCLPPETKIITPRGSIQIDKIKKGEMVLSAAGKGHTTFSKVLKVFKKTKTTRFVTIRTKSGYKVTATHNHKMFCYVPKKTYGSQLTYKYVYLMHRKGLGWRLGTTNDLSVRLRLERTADRIIGIAAFTSFKEALFYEALWSLKYAIPTGVFSARQNTVITGTYLDRLYCELDTETSVKRLAKDLGIDLSSHHASSGAIIRGENKRIKLYLTMCARRYKSKWNQGFLQNPLVSHQLKMETSNIPVINALTQAGYRLVEGEKTWVYRKQSSDLLALGNDLKRIEDLTGAVIDYRFEAASPHIVGAYSLVMPSSNLLPGHYVPVVTDKKKVVYDQIVDVTSTVSKSDVYDLEVERTHNFVADGVVVHNSIYRWRGAAVYNVLDFKKHFDNAKFITLIENYRSSQKILDASYALIQHNNPDRLEPQAKIDKKLVSRIPPHRRAGQNPTSSAGTQESTINVIWEETVEDEAELVVHEIEQLILEKTKGASPNESVGFNDIAILVRANNHAEPFTRALSRHAIPYQFLGPGKLFKQEEVKDLVAYCRFLTNPSDDVSLYRVLSSPSINIPGKDIQWLVSAAKKVNLPLFKILDTLKSSDNSDHTILRFVEMVYRHMELMKHHSPGEVLYYYLKDTGELDRMRDIESEWQQKRVENMSAFFNRIKAFEVQHPESSLVDFTKYIDFLMQAGESPLASQIDWSQTNAVKILTVHSAKGLEFDTVFLVNAVDKRFPSINRKD</sequence>
<dbReference type="SUPFAM" id="SSF52540">
    <property type="entry name" value="P-loop containing nucleoside triphosphate hydrolases"/>
    <property type="match status" value="3"/>
</dbReference>
<dbReference type="InterPro" id="IPR027417">
    <property type="entry name" value="P-loop_NTPase"/>
</dbReference>
<dbReference type="NCBIfam" id="TIGR01443">
    <property type="entry name" value="intein_Cterm"/>
    <property type="match status" value="1"/>
</dbReference>
<dbReference type="CDD" id="cd17932">
    <property type="entry name" value="DEXQc_UvrD"/>
    <property type="match status" value="1"/>
</dbReference>
<dbReference type="GO" id="GO:0033202">
    <property type="term" value="C:DNA helicase complex"/>
    <property type="evidence" value="ECO:0007669"/>
    <property type="project" value="TreeGrafter"/>
</dbReference>
<proteinExistence type="inferred from homology"/>
<evidence type="ECO:0000256" key="5">
    <source>
        <dbReference type="ARBA" id="ARBA00022813"/>
    </source>
</evidence>
<dbReference type="GO" id="GO:0003677">
    <property type="term" value="F:DNA binding"/>
    <property type="evidence" value="ECO:0007669"/>
    <property type="project" value="InterPro"/>
</dbReference>
<dbReference type="EC" id="5.6.2.4" evidence="10"/>
<dbReference type="PROSITE" id="PS50817">
    <property type="entry name" value="INTEIN_N_TER"/>
    <property type="match status" value="1"/>
</dbReference>
<dbReference type="PROSITE" id="PS50818">
    <property type="entry name" value="INTEIN_C_TER"/>
    <property type="match status" value="1"/>
</dbReference>
<dbReference type="SMART" id="SM00305">
    <property type="entry name" value="HintC"/>
    <property type="match status" value="1"/>
</dbReference>
<evidence type="ECO:0000256" key="10">
    <source>
        <dbReference type="ARBA" id="ARBA00034808"/>
    </source>
</evidence>
<dbReference type="CDD" id="cd00081">
    <property type="entry name" value="Hint"/>
    <property type="match status" value="2"/>
</dbReference>
<dbReference type="Gene3D" id="2.170.16.10">
    <property type="entry name" value="Hedgehog/Intein (Hint) domain"/>
    <property type="match status" value="2"/>
</dbReference>
<evidence type="ECO:0000256" key="8">
    <source>
        <dbReference type="ARBA" id="ARBA00023235"/>
    </source>
</evidence>
<dbReference type="Pfam" id="PF13361">
    <property type="entry name" value="UvrD_C"/>
    <property type="match status" value="1"/>
</dbReference>
<dbReference type="GO" id="GO:0016787">
    <property type="term" value="F:hydrolase activity"/>
    <property type="evidence" value="ECO:0007669"/>
    <property type="project" value="UniProtKB-UniRule"/>
</dbReference>
<feature type="domain" description="UvrD-like helicase ATP-binding" evidence="14">
    <location>
        <begin position="4"/>
        <end position="362"/>
    </location>
</feature>
<dbReference type="PANTHER" id="PTHR11070">
    <property type="entry name" value="UVRD / RECB / PCRA DNA HELICASE FAMILY MEMBER"/>
    <property type="match status" value="1"/>
</dbReference>
<evidence type="ECO:0000256" key="6">
    <source>
        <dbReference type="ARBA" id="ARBA00022840"/>
    </source>
</evidence>
<dbReference type="Gene3D" id="3.40.50.300">
    <property type="entry name" value="P-loop containing nucleotide triphosphate hydrolases"/>
    <property type="match status" value="3"/>
</dbReference>
<dbReference type="SMART" id="SM00306">
    <property type="entry name" value="HintN"/>
    <property type="match status" value="1"/>
</dbReference>
<dbReference type="InterPro" id="IPR036844">
    <property type="entry name" value="Hint_dom_sf"/>
</dbReference>
<dbReference type="PRINTS" id="PR00379">
    <property type="entry name" value="INTEIN"/>
</dbReference>
<comment type="caution">
    <text evidence="16">The sequence shown here is derived from an EMBL/GenBank/DDBJ whole genome shotgun (WGS) entry which is preliminary data.</text>
</comment>
<dbReference type="InterPro" id="IPR006141">
    <property type="entry name" value="Intein_N"/>
</dbReference>
<evidence type="ECO:0000313" key="17">
    <source>
        <dbReference type="Proteomes" id="UP000228920"/>
    </source>
</evidence>
<evidence type="ECO:0000256" key="11">
    <source>
        <dbReference type="ARBA" id="ARBA00048988"/>
    </source>
</evidence>
<feature type="non-terminal residue" evidence="16">
    <location>
        <position position="1040"/>
    </location>
</feature>
<dbReference type="InterPro" id="IPR006142">
    <property type="entry name" value="INTEIN"/>
</dbReference>
<gene>
    <name evidence="16" type="ORF">COY32_02150</name>
</gene>
<feature type="domain" description="UvrD-like helicase C-terminal" evidence="15">
    <location>
        <begin position="709"/>
        <end position="1017"/>
    </location>
</feature>